<dbReference type="GO" id="GO:0016874">
    <property type="term" value="F:ligase activity"/>
    <property type="evidence" value="ECO:0007669"/>
    <property type="project" value="UniProtKB-KW"/>
</dbReference>
<dbReference type="GO" id="GO:0031177">
    <property type="term" value="F:phosphopantetheine binding"/>
    <property type="evidence" value="ECO:0007669"/>
    <property type="project" value="TreeGrafter"/>
</dbReference>
<evidence type="ECO:0000256" key="3">
    <source>
        <dbReference type="ARBA" id="ARBA00023194"/>
    </source>
</evidence>
<dbReference type="Proteomes" id="UP000019364">
    <property type="component" value="Unassembled WGS sequence"/>
</dbReference>
<dbReference type="EMBL" id="BAVZ01000001">
    <property type="protein sequence ID" value="GAF06370.1"/>
    <property type="molecule type" value="Genomic_DNA"/>
</dbReference>
<dbReference type="PRINTS" id="PR00154">
    <property type="entry name" value="AMPBINDING"/>
</dbReference>
<dbReference type="Gene3D" id="3.30.300.30">
    <property type="match status" value="1"/>
</dbReference>
<keyword evidence="2" id="KW-0677">Repeat</keyword>
<dbReference type="PANTHER" id="PTHR45527">
    <property type="entry name" value="NONRIBOSOMAL PEPTIDE SYNTHETASE"/>
    <property type="match status" value="1"/>
</dbReference>
<organism evidence="6 7">
    <name type="scientific">Paenibacillus pini JCM 16418</name>
    <dbReference type="NCBI Taxonomy" id="1236976"/>
    <lineage>
        <taxon>Bacteria</taxon>
        <taxon>Bacillati</taxon>
        <taxon>Bacillota</taxon>
        <taxon>Bacilli</taxon>
        <taxon>Bacillales</taxon>
        <taxon>Paenibacillaceae</taxon>
        <taxon>Paenibacillus</taxon>
    </lineage>
</organism>
<dbReference type="GO" id="GO:0044550">
    <property type="term" value="P:secondary metabolite biosynthetic process"/>
    <property type="evidence" value="ECO:0007669"/>
    <property type="project" value="TreeGrafter"/>
</dbReference>
<dbReference type="InterPro" id="IPR045851">
    <property type="entry name" value="AMP-bd_C_sf"/>
</dbReference>
<accession>W7Y672</accession>
<dbReference type="InterPro" id="IPR009081">
    <property type="entry name" value="PP-bd_ACP"/>
</dbReference>
<keyword evidence="6" id="KW-0436">Ligase</keyword>
<keyword evidence="3" id="KW-0045">Antibiotic biosynthesis</keyword>
<keyword evidence="7" id="KW-1185">Reference proteome</keyword>
<dbReference type="STRING" id="1236976.JCM16418_323"/>
<dbReference type="InterPro" id="IPR000873">
    <property type="entry name" value="AMP-dep_synth/lig_dom"/>
</dbReference>
<dbReference type="SUPFAM" id="SSF47336">
    <property type="entry name" value="ACP-like"/>
    <property type="match status" value="1"/>
</dbReference>
<gene>
    <name evidence="6" type="ORF">JCM16418_323</name>
</gene>
<reference evidence="6 7" key="1">
    <citation type="journal article" date="2014" name="Genome Announc.">
        <title>Draft Genome Sequence of Paenibacillus pini JCM 16418T, Isolated from the Rhizosphere of Pine Tree.</title>
        <authorList>
            <person name="Yuki M."/>
            <person name="Oshima K."/>
            <person name="Suda W."/>
            <person name="Oshida Y."/>
            <person name="Kitamura K."/>
            <person name="Iida Y."/>
            <person name="Hattori M."/>
            <person name="Ohkuma M."/>
        </authorList>
    </citation>
    <scope>NUCLEOTIDE SEQUENCE [LARGE SCALE GENOMIC DNA]</scope>
    <source>
        <strain evidence="6 7">JCM 16418</strain>
    </source>
</reference>
<dbReference type="CDD" id="cd05930">
    <property type="entry name" value="A_NRPS"/>
    <property type="match status" value="1"/>
</dbReference>
<evidence type="ECO:0000256" key="4">
    <source>
        <dbReference type="ARBA" id="ARBA00023268"/>
    </source>
</evidence>
<dbReference type="PROSITE" id="PS50075">
    <property type="entry name" value="CARRIER"/>
    <property type="match status" value="1"/>
</dbReference>
<sequence>MKDQSGVLSEHTAESHIGSKYNEERAYWLKELSGPITMGGVPSEVSENLDEVGKAHRKQLLFTLPESLSTRLLQVSGNSDFATYVVLAAALVYILFRYSGKKDFILGMPPFRNEPSERPLAAIRARIDGKMSFKELLSSIKHSCLGAKKYKNVSMNTLLPQLDVERLSDSLPLFRSMAAFRGVHEWNESSQTSCDFIFSNSGSSIQFEILYHCGLYQEEAVERLAAHFIQVLEQTLYQPDIPLHAIQMLTREELELMQAQNHTAVEYDTNRTLDQLFEEQVQETPDAIAIIFDRQPMSYSEINQRSNQIAWMLLEKGVSPGDRVGLMVRRGFNMVTGIIAVLKAGASYVPMDPDFPSERIRYMLEDSQSRLLLTESDCLHNFGEQDSENEQIRLDQIHWSTYSTITPPCLHRSEDLAYLIYTSGSTGQPKGVMIEHQSVHNFAVGMKRELGLTHGKRILNLTTISFDIFVLETLVPLICGMTVVIAPEKAQKDPLLLSGLIEDTGVEMLQMTPSRLQLFLASGLGLSCFEQLTDIMIGGEDFPQMLADRLAALTKARIYNMYGPTETTVWSAIERIYKGTAVSLGNPIANTQLYIVDEFHSLQPAGIEGELCIGGDGLARGYWGREGLTMDKFVPNPFDPGTLMYNTGDLARRLSDGRIIFLGRKDFQVKIRGYRIELGEIEQVLSKMEGIHSCAVAVSRNGSGDPVLTAYYSGDAEQSSYALRSWLSATLPDYMIPGQFMYLEEMPMTLNGKLDRGRLPSPDSLKGLLHISADERPQTEVEEAIRQIWTDILKREEISIYDNFFEIGGNSTLIVMVYAKLEQLYPATVQVADLFTYPTIATLAECITRSSLSQEEYVVPSFILGQEYLHRLGEEAETDVLEVSVPQQFYSEAIHAAESRNADLFDLTAMAFIYSLAEAADCGDLSISYLRQGERGIHPLYVDFLKIETMEELLGTVREQRLYMKQQSGFLPSKQGTREGVEGEGLNRPIRAAFVEGTDRKLEASELTDLHLSVELVPGGIRLVYEFNSRTLRQSGVENIAEKFISCYQQIINLLSGKEELYA</sequence>
<dbReference type="SUPFAM" id="SSF56801">
    <property type="entry name" value="Acetyl-CoA synthetase-like"/>
    <property type="match status" value="1"/>
</dbReference>
<name>W7Y672_9BACL</name>
<dbReference type="Gene3D" id="3.40.50.980">
    <property type="match status" value="2"/>
</dbReference>
<dbReference type="AlphaFoldDB" id="W7Y672"/>
<comment type="similarity">
    <text evidence="1">Belongs to the ATP-dependent AMP-binding enzyme family.</text>
</comment>
<evidence type="ECO:0000313" key="7">
    <source>
        <dbReference type="Proteomes" id="UP000019364"/>
    </source>
</evidence>
<keyword evidence="4" id="KW-0511">Multifunctional enzyme</keyword>
<dbReference type="GO" id="GO:0017000">
    <property type="term" value="P:antibiotic biosynthetic process"/>
    <property type="evidence" value="ECO:0007669"/>
    <property type="project" value="UniProtKB-KW"/>
</dbReference>
<dbReference type="Pfam" id="PF00668">
    <property type="entry name" value="Condensation"/>
    <property type="match status" value="1"/>
</dbReference>
<dbReference type="PROSITE" id="PS00455">
    <property type="entry name" value="AMP_BINDING"/>
    <property type="match status" value="1"/>
</dbReference>
<dbReference type="Gene3D" id="3.30.559.30">
    <property type="entry name" value="Nonribosomal peptide synthetase, condensation domain"/>
    <property type="match status" value="1"/>
</dbReference>
<dbReference type="InterPro" id="IPR036736">
    <property type="entry name" value="ACP-like_sf"/>
</dbReference>
<dbReference type="RefSeq" id="WP_052019971.1">
    <property type="nucleotide sequence ID" value="NZ_BAVZ01000001.1"/>
</dbReference>
<dbReference type="InterPro" id="IPR020459">
    <property type="entry name" value="AMP-binding"/>
</dbReference>
<dbReference type="InterPro" id="IPR010071">
    <property type="entry name" value="AA_adenyl_dom"/>
</dbReference>
<evidence type="ECO:0000259" key="5">
    <source>
        <dbReference type="PROSITE" id="PS50075"/>
    </source>
</evidence>
<feature type="domain" description="Carrier" evidence="5">
    <location>
        <begin position="776"/>
        <end position="851"/>
    </location>
</feature>
<dbReference type="InterPro" id="IPR001242">
    <property type="entry name" value="Condensation_dom"/>
</dbReference>
<proteinExistence type="inferred from homology"/>
<dbReference type="GO" id="GO:0005829">
    <property type="term" value="C:cytosol"/>
    <property type="evidence" value="ECO:0007669"/>
    <property type="project" value="TreeGrafter"/>
</dbReference>
<dbReference type="NCBIfam" id="TIGR01733">
    <property type="entry name" value="AA-adenyl-dom"/>
    <property type="match status" value="1"/>
</dbReference>
<comment type="caution">
    <text evidence="6">The sequence shown here is derived from an EMBL/GenBank/DDBJ whole genome shotgun (WGS) entry which is preliminary data.</text>
</comment>
<evidence type="ECO:0000256" key="2">
    <source>
        <dbReference type="ARBA" id="ARBA00022737"/>
    </source>
</evidence>
<dbReference type="PANTHER" id="PTHR45527:SF1">
    <property type="entry name" value="FATTY ACID SYNTHASE"/>
    <property type="match status" value="1"/>
</dbReference>
<dbReference type="InterPro" id="IPR020845">
    <property type="entry name" value="AMP-binding_CS"/>
</dbReference>
<dbReference type="FunFam" id="3.40.50.12780:FF:000012">
    <property type="entry name" value="Non-ribosomal peptide synthetase"/>
    <property type="match status" value="1"/>
</dbReference>
<dbReference type="GO" id="GO:0043041">
    <property type="term" value="P:amino acid activation for nonribosomal peptide biosynthetic process"/>
    <property type="evidence" value="ECO:0007669"/>
    <property type="project" value="TreeGrafter"/>
</dbReference>
<dbReference type="FunFam" id="3.40.50.980:FF:000001">
    <property type="entry name" value="Non-ribosomal peptide synthetase"/>
    <property type="match status" value="1"/>
</dbReference>
<dbReference type="Pfam" id="PF00550">
    <property type="entry name" value="PP-binding"/>
    <property type="match status" value="1"/>
</dbReference>
<dbReference type="OrthoDB" id="9765680at2"/>
<dbReference type="eggNOG" id="COG1020">
    <property type="taxonomic scope" value="Bacteria"/>
</dbReference>
<evidence type="ECO:0000256" key="1">
    <source>
        <dbReference type="ARBA" id="ARBA00006432"/>
    </source>
</evidence>
<evidence type="ECO:0000313" key="6">
    <source>
        <dbReference type="EMBL" id="GAF06370.1"/>
    </source>
</evidence>
<dbReference type="Gene3D" id="2.30.38.10">
    <property type="entry name" value="Luciferase, Domain 3"/>
    <property type="match status" value="1"/>
</dbReference>
<dbReference type="Pfam" id="PF00501">
    <property type="entry name" value="AMP-binding"/>
    <property type="match status" value="1"/>
</dbReference>
<dbReference type="SUPFAM" id="SSF52777">
    <property type="entry name" value="CoA-dependent acyltransferases"/>
    <property type="match status" value="1"/>
</dbReference>
<protein>
    <submittedName>
        <fullName evidence="6">Long-chain-fatty-acid-CoA ligase</fullName>
    </submittedName>
</protein>
<dbReference type="Gene3D" id="1.10.1200.10">
    <property type="entry name" value="ACP-like"/>
    <property type="match status" value="1"/>
</dbReference>